<keyword evidence="3" id="KW-1185">Reference proteome</keyword>
<protein>
    <submittedName>
        <fullName evidence="2">Uncharacterized protein</fullName>
    </submittedName>
</protein>
<proteinExistence type="predicted"/>
<sequence length="253" mass="29082">MLKLARIMGSIAWKIFLLLKQIDLNLEKDMMFFQDIRKKYQGRKNNNRRRTQHPTLVQGVPRYPTRPALWLDFKKRKGTCSSRRTSIHDITTKTAIEDGMDHFTLSASKNTKEWSTDVGGYENLANEFMQTPECHAAVDTWTSIVRKHQLAREKRSRMDCPPQGKRDPTQKKRVETMYGKSLGRSTSIRTEAATAIASHQNNGFEMIRDLDGDVARFSTPSPNEHDVLLESRDPGHQQVLPDFHEENGSLPET</sequence>
<comment type="caution">
    <text evidence="2">The sequence shown here is derived from an EMBL/GenBank/DDBJ whole genome shotgun (WGS) entry which is preliminary data.</text>
</comment>
<feature type="region of interest" description="Disordered" evidence="1">
    <location>
        <begin position="150"/>
        <end position="173"/>
    </location>
</feature>
<name>A0ABQ9ZLP9_9CRUS</name>
<dbReference type="EMBL" id="JAOYFB010000004">
    <property type="protein sequence ID" value="KAK4013873.1"/>
    <property type="molecule type" value="Genomic_DNA"/>
</dbReference>
<feature type="compositionally biased region" description="Basic and acidic residues" evidence="1">
    <location>
        <begin position="223"/>
        <end position="235"/>
    </location>
</feature>
<accession>A0ABQ9ZLP9</accession>
<gene>
    <name evidence="2" type="ORF">OUZ56_026425</name>
</gene>
<feature type="region of interest" description="Disordered" evidence="1">
    <location>
        <begin position="215"/>
        <end position="253"/>
    </location>
</feature>
<evidence type="ECO:0000313" key="3">
    <source>
        <dbReference type="Proteomes" id="UP001234178"/>
    </source>
</evidence>
<evidence type="ECO:0000313" key="2">
    <source>
        <dbReference type="EMBL" id="KAK4013873.1"/>
    </source>
</evidence>
<evidence type="ECO:0000256" key="1">
    <source>
        <dbReference type="SAM" id="MobiDB-lite"/>
    </source>
</evidence>
<dbReference type="Proteomes" id="UP001234178">
    <property type="component" value="Unassembled WGS sequence"/>
</dbReference>
<reference evidence="2 3" key="1">
    <citation type="journal article" date="2023" name="Nucleic Acids Res.">
        <title>The hologenome of Daphnia magna reveals possible DNA methylation and microbiome-mediated evolution of the host genome.</title>
        <authorList>
            <person name="Chaturvedi A."/>
            <person name="Li X."/>
            <person name="Dhandapani V."/>
            <person name="Marshall H."/>
            <person name="Kissane S."/>
            <person name="Cuenca-Cambronero M."/>
            <person name="Asole G."/>
            <person name="Calvet F."/>
            <person name="Ruiz-Romero M."/>
            <person name="Marangio P."/>
            <person name="Guigo R."/>
            <person name="Rago D."/>
            <person name="Mirbahai L."/>
            <person name="Eastwood N."/>
            <person name="Colbourne J.K."/>
            <person name="Zhou J."/>
            <person name="Mallon E."/>
            <person name="Orsini L."/>
        </authorList>
    </citation>
    <scope>NUCLEOTIDE SEQUENCE [LARGE SCALE GENOMIC DNA]</scope>
    <source>
        <strain evidence="2">LRV0_1</strain>
    </source>
</reference>
<organism evidence="2 3">
    <name type="scientific">Daphnia magna</name>
    <dbReference type="NCBI Taxonomy" id="35525"/>
    <lineage>
        <taxon>Eukaryota</taxon>
        <taxon>Metazoa</taxon>
        <taxon>Ecdysozoa</taxon>
        <taxon>Arthropoda</taxon>
        <taxon>Crustacea</taxon>
        <taxon>Branchiopoda</taxon>
        <taxon>Diplostraca</taxon>
        <taxon>Cladocera</taxon>
        <taxon>Anomopoda</taxon>
        <taxon>Daphniidae</taxon>
        <taxon>Daphnia</taxon>
    </lineage>
</organism>